<sequence length="337" mass="37394">MRRKVTLKDISKNMNVSVSTVSKALRDSPEISEKTKNEIQAYAKKYNYRPNNIALSLKNQKTNNIGVIVPEIVHHFFSSVINGVERVAGEHGYNVIVCLSGESFEKEVKNMQMLANGSIDGFIISLSKETQKKQSFDHLEDSISHGLPVVLVDRVADEVDCDKVIIDDEQGAYNAVNYLIKKGAKRVALITMPDYMSVGKLRTLGYKRALKDAGLKVDEAIILKLEDLDGGYDEIKHLIYSNEIDAILASTEFFAVTAMKIARGKGIKVPEELAVIGFTDGIISQCASPTLTTVSQHSQEIGSMATQMIIKRLEGKDDEPYRTEVIKTTLVHRESTL</sequence>
<evidence type="ECO:0000256" key="2">
    <source>
        <dbReference type="ARBA" id="ARBA00023125"/>
    </source>
</evidence>
<dbReference type="KEGG" id="fbm:MQE35_05780"/>
<dbReference type="EMBL" id="CP094358">
    <property type="protein sequence ID" value="UOB18801.1"/>
    <property type="molecule type" value="Genomic_DNA"/>
</dbReference>
<dbReference type="InterPro" id="IPR001761">
    <property type="entry name" value="Peripla_BP/Lac1_sug-bd_dom"/>
</dbReference>
<dbReference type="SUPFAM" id="SSF53822">
    <property type="entry name" value="Periplasmic binding protein-like I"/>
    <property type="match status" value="1"/>
</dbReference>
<keyword evidence="3" id="KW-0804">Transcription</keyword>
<dbReference type="GO" id="GO:0000976">
    <property type="term" value="F:transcription cis-regulatory region binding"/>
    <property type="evidence" value="ECO:0007669"/>
    <property type="project" value="TreeGrafter"/>
</dbReference>
<feature type="domain" description="HTH lacI-type" evidence="4">
    <location>
        <begin position="5"/>
        <end position="59"/>
    </location>
</feature>
<evidence type="ECO:0000259" key="4">
    <source>
        <dbReference type="PROSITE" id="PS50932"/>
    </source>
</evidence>
<keyword evidence="1" id="KW-0805">Transcription regulation</keyword>
<dbReference type="Proteomes" id="UP000831290">
    <property type="component" value="Chromosome"/>
</dbReference>
<dbReference type="Pfam" id="PF00532">
    <property type="entry name" value="Peripla_BP_1"/>
    <property type="match status" value="1"/>
</dbReference>
<protein>
    <submittedName>
        <fullName evidence="5">LacI family transcriptional regulator</fullName>
    </submittedName>
</protein>
<dbReference type="AlphaFoldDB" id="A0A9E7A2U1"/>
<dbReference type="RefSeq" id="WP_255845418.1">
    <property type="nucleotide sequence ID" value="NZ_CP094358.1"/>
</dbReference>
<dbReference type="Gene3D" id="1.10.260.40">
    <property type="entry name" value="lambda repressor-like DNA-binding domains"/>
    <property type="match status" value="1"/>
</dbReference>
<keyword evidence="6" id="KW-1185">Reference proteome</keyword>
<keyword evidence="2" id="KW-0238">DNA-binding</keyword>
<organism evidence="5 6">
    <name type="scientific">Abyssalbus ytuae</name>
    <dbReference type="NCBI Taxonomy" id="2926907"/>
    <lineage>
        <taxon>Bacteria</taxon>
        <taxon>Pseudomonadati</taxon>
        <taxon>Bacteroidota</taxon>
        <taxon>Flavobacteriia</taxon>
        <taxon>Flavobacteriales</taxon>
        <taxon>Flavobacteriaceae</taxon>
        <taxon>Abyssalbus</taxon>
    </lineage>
</organism>
<reference evidence="5" key="1">
    <citation type="submission" date="2022-03" db="EMBL/GenBank/DDBJ databases">
        <title>Description of Abyssus ytuae gen. nov., sp. nov., a novel member of the family Flavobacteriaceae isolated from the sediment of Mariana Trench.</title>
        <authorList>
            <person name="Zhang J."/>
            <person name="Xu X."/>
        </authorList>
    </citation>
    <scope>NUCLEOTIDE SEQUENCE</scope>
    <source>
        <strain evidence="5">MT3330</strain>
    </source>
</reference>
<name>A0A9E7A2U1_9FLAO</name>
<dbReference type="Gene3D" id="3.40.50.2300">
    <property type="match status" value="2"/>
</dbReference>
<dbReference type="CDD" id="cd01392">
    <property type="entry name" value="HTH_LacI"/>
    <property type="match status" value="1"/>
</dbReference>
<dbReference type="PANTHER" id="PTHR30146:SF109">
    <property type="entry name" value="HTH-TYPE TRANSCRIPTIONAL REGULATOR GALS"/>
    <property type="match status" value="1"/>
</dbReference>
<dbReference type="InterPro" id="IPR010982">
    <property type="entry name" value="Lambda_DNA-bd_dom_sf"/>
</dbReference>
<gene>
    <name evidence="5" type="ORF">MQE35_05780</name>
</gene>
<evidence type="ECO:0000313" key="6">
    <source>
        <dbReference type="Proteomes" id="UP000831290"/>
    </source>
</evidence>
<dbReference type="SUPFAM" id="SSF47413">
    <property type="entry name" value="lambda repressor-like DNA-binding domains"/>
    <property type="match status" value="1"/>
</dbReference>
<dbReference type="CDD" id="cd06267">
    <property type="entry name" value="PBP1_LacI_sugar_binding-like"/>
    <property type="match status" value="1"/>
</dbReference>
<dbReference type="Pfam" id="PF00356">
    <property type="entry name" value="LacI"/>
    <property type="match status" value="1"/>
</dbReference>
<dbReference type="InterPro" id="IPR028082">
    <property type="entry name" value="Peripla_BP_I"/>
</dbReference>
<dbReference type="SMART" id="SM00354">
    <property type="entry name" value="HTH_LACI"/>
    <property type="match status" value="1"/>
</dbReference>
<dbReference type="GO" id="GO:0003700">
    <property type="term" value="F:DNA-binding transcription factor activity"/>
    <property type="evidence" value="ECO:0007669"/>
    <property type="project" value="TreeGrafter"/>
</dbReference>
<dbReference type="InterPro" id="IPR000843">
    <property type="entry name" value="HTH_LacI"/>
</dbReference>
<dbReference type="PANTHER" id="PTHR30146">
    <property type="entry name" value="LACI-RELATED TRANSCRIPTIONAL REPRESSOR"/>
    <property type="match status" value="1"/>
</dbReference>
<evidence type="ECO:0000256" key="3">
    <source>
        <dbReference type="ARBA" id="ARBA00023163"/>
    </source>
</evidence>
<accession>A0A9E7A2U1</accession>
<proteinExistence type="predicted"/>
<evidence type="ECO:0000313" key="5">
    <source>
        <dbReference type="EMBL" id="UOB18801.1"/>
    </source>
</evidence>
<evidence type="ECO:0000256" key="1">
    <source>
        <dbReference type="ARBA" id="ARBA00023015"/>
    </source>
</evidence>
<dbReference type="PROSITE" id="PS50932">
    <property type="entry name" value="HTH_LACI_2"/>
    <property type="match status" value="1"/>
</dbReference>